<evidence type="ECO:0000256" key="1">
    <source>
        <dbReference type="ARBA" id="ARBA00006227"/>
    </source>
</evidence>
<gene>
    <name evidence="4" type="primary">rplM</name>
    <name evidence="5" type="ORF">A2872_00265</name>
</gene>
<protein>
    <recommendedName>
        <fullName evidence="4">Large ribosomal subunit protein uL13</fullName>
    </recommendedName>
</protein>
<dbReference type="PANTHER" id="PTHR11545:SF2">
    <property type="entry name" value="LARGE RIBOSOMAL SUBUNIT PROTEIN UL13M"/>
    <property type="match status" value="1"/>
</dbReference>
<dbReference type="GO" id="GO:0005840">
    <property type="term" value="C:ribosome"/>
    <property type="evidence" value="ECO:0007669"/>
    <property type="project" value="UniProtKB-KW"/>
</dbReference>
<evidence type="ECO:0000313" key="6">
    <source>
        <dbReference type="Proteomes" id="UP000178681"/>
    </source>
</evidence>
<accession>A0A1F5YZE4</accession>
<comment type="subunit">
    <text evidence="4">Part of the 50S ribosomal subunit.</text>
</comment>
<comment type="similarity">
    <text evidence="1 4">Belongs to the universal ribosomal protein uL13 family.</text>
</comment>
<dbReference type="GO" id="GO:0017148">
    <property type="term" value="P:negative regulation of translation"/>
    <property type="evidence" value="ECO:0007669"/>
    <property type="project" value="TreeGrafter"/>
</dbReference>
<keyword evidence="3 4" id="KW-0687">Ribonucleoprotein</keyword>
<dbReference type="Pfam" id="PF00572">
    <property type="entry name" value="Ribosomal_L13"/>
    <property type="match status" value="1"/>
</dbReference>
<dbReference type="Gene3D" id="3.90.1180.10">
    <property type="entry name" value="Ribosomal protein L13"/>
    <property type="match status" value="1"/>
</dbReference>
<evidence type="ECO:0000256" key="3">
    <source>
        <dbReference type="ARBA" id="ARBA00023274"/>
    </source>
</evidence>
<evidence type="ECO:0000313" key="5">
    <source>
        <dbReference type="EMBL" id="OGG05580.1"/>
    </source>
</evidence>
<dbReference type="InterPro" id="IPR036899">
    <property type="entry name" value="Ribosomal_uL13_sf"/>
</dbReference>
<dbReference type="GO" id="GO:0006412">
    <property type="term" value="P:translation"/>
    <property type="evidence" value="ECO:0007669"/>
    <property type="project" value="UniProtKB-UniRule"/>
</dbReference>
<dbReference type="GO" id="GO:0003729">
    <property type="term" value="F:mRNA binding"/>
    <property type="evidence" value="ECO:0007669"/>
    <property type="project" value="TreeGrafter"/>
</dbReference>
<dbReference type="AlphaFoldDB" id="A0A1F5YZE4"/>
<dbReference type="PIRSF" id="PIRSF002181">
    <property type="entry name" value="Ribosomal_L13"/>
    <property type="match status" value="1"/>
</dbReference>
<dbReference type="InterPro" id="IPR005822">
    <property type="entry name" value="Ribosomal_uL13"/>
</dbReference>
<dbReference type="Proteomes" id="UP000178681">
    <property type="component" value="Unassembled WGS sequence"/>
</dbReference>
<evidence type="ECO:0000256" key="2">
    <source>
        <dbReference type="ARBA" id="ARBA00022980"/>
    </source>
</evidence>
<comment type="caution">
    <text evidence="5">The sequence shown here is derived from an EMBL/GenBank/DDBJ whole genome shotgun (WGS) entry which is preliminary data.</text>
</comment>
<comment type="function">
    <text evidence="4">This protein is one of the early assembly proteins of the 50S ribosomal subunit, although it is not seen to bind rRNA by itself. It is important during the early stages of 50S assembly.</text>
</comment>
<sequence>MNNTKISEITHATHEIDAQGQILGRLATGVAQLLVGKNKTYFVRHLDCGDFVTVKNAEKVKVTGKKEEKKVYTNYSGYPGGLKTTPIKRMRQERPTEIIKRAVKGMLPNNKLRDVWMSRLKFA</sequence>
<dbReference type="PANTHER" id="PTHR11545">
    <property type="entry name" value="RIBOSOMAL PROTEIN L13"/>
    <property type="match status" value="1"/>
</dbReference>
<dbReference type="GO" id="GO:0003735">
    <property type="term" value="F:structural constituent of ribosome"/>
    <property type="evidence" value="ECO:0007669"/>
    <property type="project" value="InterPro"/>
</dbReference>
<dbReference type="NCBIfam" id="TIGR01066">
    <property type="entry name" value="rplM_bact"/>
    <property type="match status" value="1"/>
</dbReference>
<dbReference type="CDD" id="cd00392">
    <property type="entry name" value="Ribosomal_L13"/>
    <property type="match status" value="1"/>
</dbReference>
<name>A0A1F5YZE4_9BACT</name>
<evidence type="ECO:0000256" key="4">
    <source>
        <dbReference type="HAMAP-Rule" id="MF_01366"/>
    </source>
</evidence>
<organism evidence="5 6">
    <name type="scientific">Candidatus Gottesmanbacteria bacterium RIFCSPHIGHO2_01_FULL_42_12</name>
    <dbReference type="NCBI Taxonomy" id="1798377"/>
    <lineage>
        <taxon>Bacteria</taxon>
        <taxon>Candidatus Gottesmaniibacteriota</taxon>
    </lineage>
</organism>
<dbReference type="EMBL" id="MFJG01000033">
    <property type="protein sequence ID" value="OGG05580.1"/>
    <property type="molecule type" value="Genomic_DNA"/>
</dbReference>
<dbReference type="InterPro" id="IPR005823">
    <property type="entry name" value="Ribosomal_uL13_bac-type"/>
</dbReference>
<dbReference type="GO" id="GO:1990904">
    <property type="term" value="C:ribonucleoprotein complex"/>
    <property type="evidence" value="ECO:0007669"/>
    <property type="project" value="UniProtKB-KW"/>
</dbReference>
<dbReference type="HAMAP" id="MF_01366">
    <property type="entry name" value="Ribosomal_uL13"/>
    <property type="match status" value="1"/>
</dbReference>
<dbReference type="STRING" id="1798377.A2872_00265"/>
<keyword evidence="2 4" id="KW-0689">Ribosomal protein</keyword>
<proteinExistence type="inferred from homology"/>
<reference evidence="5 6" key="1">
    <citation type="journal article" date="2016" name="Nat. Commun.">
        <title>Thousands of microbial genomes shed light on interconnected biogeochemical processes in an aquifer system.</title>
        <authorList>
            <person name="Anantharaman K."/>
            <person name="Brown C.T."/>
            <person name="Hug L.A."/>
            <person name="Sharon I."/>
            <person name="Castelle C.J."/>
            <person name="Probst A.J."/>
            <person name="Thomas B.C."/>
            <person name="Singh A."/>
            <person name="Wilkins M.J."/>
            <person name="Karaoz U."/>
            <person name="Brodie E.L."/>
            <person name="Williams K.H."/>
            <person name="Hubbard S.S."/>
            <person name="Banfield J.F."/>
        </authorList>
    </citation>
    <scope>NUCLEOTIDE SEQUENCE [LARGE SCALE GENOMIC DNA]</scope>
</reference>
<dbReference type="SUPFAM" id="SSF52161">
    <property type="entry name" value="Ribosomal protein L13"/>
    <property type="match status" value="1"/>
</dbReference>